<gene>
    <name evidence="3" type="ORF">LTR09_010078</name>
</gene>
<feature type="region of interest" description="Disordered" evidence="2">
    <location>
        <begin position="608"/>
        <end position="712"/>
    </location>
</feature>
<feature type="compositionally biased region" description="Polar residues" evidence="2">
    <location>
        <begin position="183"/>
        <end position="195"/>
    </location>
</feature>
<sequence length="712" mass="78239">MCSKLKPMINEVATAIAELERIRQTSCGKPTTRAFDVHTENPVGALQWVLELLAISRNDLQEASRQWNASNQTPSFPNPSTGSLNLLKRSAWDHDDLPASKRRHSVMSPDDGVGIANGLVAKNERRPSVDFAAGNTTPLESGTRSAYLRSRSPAMFTQPNRNPPSPSSLACPPSAAPSVVPRATQSLGSPATSYQPSVSIHTASTSSATSAHIADLQHQVTLKSLSLSTLQSEYSSLLQKLQRERLKSQAIEKKTSVADQEVNDLTGRNEELIDQVKSLETQLEASEKKRESERAEAVREKDQWGRMLELGGRIQTKHAEEKQKLRDENQSLAQRVATYEGGKPGGIVGLQVNPITRVSPFDQDLERAYDTGRQDLVQRLDARYTRNDLPSTSNSTDLKRENEILISRIENLRFSLEEARRHNQLSDERIREVLTRSEQIGSVVRRALEDEDDRAVPGRQPYATEGNGPAMILDARSAPGTLSRRGSTYQHQSLSVPSSEAHSRKVSQQSTDSSRTLASLARAVSPGPAELGFHVTPSTSSPEEIIKALGPVPAPLPCNEYGTPLDIPRLSSSKKQGRSKQPNQQRRQSTDAVSSWLMPQMTEQHSNIGSFRPLSQHPFPTPTGFNGFRLAEHDTSPHSHHSSPGPARDERSPSSTSSAEGKVRLPSLSAVDHRRSSDFGRPFHTEHSSAMPPPPRPALFAEPFIASHQRST</sequence>
<evidence type="ECO:0000256" key="1">
    <source>
        <dbReference type="SAM" id="Coils"/>
    </source>
</evidence>
<feature type="region of interest" description="Disordered" evidence="2">
    <location>
        <begin position="126"/>
        <end position="195"/>
    </location>
</feature>
<feature type="coiled-coil region" evidence="1">
    <location>
        <begin position="227"/>
        <end position="335"/>
    </location>
</feature>
<evidence type="ECO:0000313" key="4">
    <source>
        <dbReference type="Proteomes" id="UP001271007"/>
    </source>
</evidence>
<proteinExistence type="predicted"/>
<feature type="compositionally biased region" description="Low complexity" evidence="2">
    <location>
        <begin position="167"/>
        <end position="181"/>
    </location>
</feature>
<dbReference type="AlphaFoldDB" id="A0AAJ0DEA4"/>
<feature type="compositionally biased region" description="Polar residues" evidence="2">
    <location>
        <begin position="134"/>
        <end position="144"/>
    </location>
</feature>
<feature type="region of interest" description="Disordered" evidence="2">
    <location>
        <begin position="65"/>
        <end position="85"/>
    </location>
</feature>
<dbReference type="Proteomes" id="UP001271007">
    <property type="component" value="Unassembled WGS sequence"/>
</dbReference>
<feature type="compositionally biased region" description="Polar residues" evidence="2">
    <location>
        <begin position="65"/>
        <end position="84"/>
    </location>
</feature>
<keyword evidence="4" id="KW-1185">Reference proteome</keyword>
<organism evidence="3 4">
    <name type="scientific">Extremus antarcticus</name>
    <dbReference type="NCBI Taxonomy" id="702011"/>
    <lineage>
        <taxon>Eukaryota</taxon>
        <taxon>Fungi</taxon>
        <taxon>Dikarya</taxon>
        <taxon>Ascomycota</taxon>
        <taxon>Pezizomycotina</taxon>
        <taxon>Dothideomycetes</taxon>
        <taxon>Dothideomycetidae</taxon>
        <taxon>Mycosphaerellales</taxon>
        <taxon>Extremaceae</taxon>
        <taxon>Extremus</taxon>
    </lineage>
</organism>
<dbReference type="EMBL" id="JAWDJX010000047">
    <property type="protein sequence ID" value="KAK3048583.1"/>
    <property type="molecule type" value="Genomic_DNA"/>
</dbReference>
<keyword evidence="1" id="KW-0175">Coiled coil</keyword>
<accession>A0AAJ0DEA4</accession>
<protein>
    <submittedName>
        <fullName evidence="3">Uncharacterized protein</fullName>
    </submittedName>
</protein>
<evidence type="ECO:0000256" key="2">
    <source>
        <dbReference type="SAM" id="MobiDB-lite"/>
    </source>
</evidence>
<evidence type="ECO:0000313" key="3">
    <source>
        <dbReference type="EMBL" id="KAK3048583.1"/>
    </source>
</evidence>
<comment type="caution">
    <text evidence="3">The sequence shown here is derived from an EMBL/GenBank/DDBJ whole genome shotgun (WGS) entry which is preliminary data.</text>
</comment>
<reference evidence="3" key="1">
    <citation type="submission" date="2023-04" db="EMBL/GenBank/DDBJ databases">
        <title>Black Yeasts Isolated from many extreme environments.</title>
        <authorList>
            <person name="Coleine C."/>
            <person name="Stajich J.E."/>
            <person name="Selbmann L."/>
        </authorList>
    </citation>
    <scope>NUCLEOTIDE SEQUENCE</scope>
    <source>
        <strain evidence="3">CCFEE 5312</strain>
    </source>
</reference>
<feature type="region of interest" description="Disordered" evidence="2">
    <location>
        <begin position="446"/>
        <end position="520"/>
    </location>
</feature>
<feature type="region of interest" description="Disordered" evidence="2">
    <location>
        <begin position="557"/>
        <end position="593"/>
    </location>
</feature>
<feature type="compositionally biased region" description="Basic and acidic residues" evidence="2">
    <location>
        <begin position="671"/>
        <end position="687"/>
    </location>
</feature>
<feature type="compositionally biased region" description="Polar residues" evidence="2">
    <location>
        <begin position="484"/>
        <end position="517"/>
    </location>
</feature>
<name>A0AAJ0DEA4_9PEZI</name>
<feature type="compositionally biased region" description="Polar residues" evidence="2">
    <location>
        <begin position="570"/>
        <end position="593"/>
    </location>
</feature>